<dbReference type="InterPro" id="IPR050710">
    <property type="entry name" value="Band7/mec-2_domain"/>
</dbReference>
<accession>A0A368TAS4</accession>
<evidence type="ECO:0000313" key="5">
    <source>
        <dbReference type="EMBL" id="RCV62122.1"/>
    </source>
</evidence>
<comment type="caution">
    <text evidence="5">The sequence shown here is derived from an EMBL/GenBank/DDBJ whole genome shotgun (WGS) entry which is preliminary data.</text>
</comment>
<dbReference type="OrthoDB" id="141827at2"/>
<dbReference type="PANTHER" id="PTHR43327">
    <property type="entry name" value="STOMATIN-LIKE PROTEIN 2, MITOCHONDRIAL"/>
    <property type="match status" value="1"/>
</dbReference>
<feature type="compositionally biased region" description="Low complexity" evidence="2">
    <location>
        <begin position="440"/>
        <end position="458"/>
    </location>
</feature>
<dbReference type="InterPro" id="IPR036013">
    <property type="entry name" value="Band_7/SPFH_dom_sf"/>
</dbReference>
<evidence type="ECO:0000256" key="1">
    <source>
        <dbReference type="SAM" id="Coils"/>
    </source>
</evidence>
<dbReference type="AlphaFoldDB" id="A0A368TAS4"/>
<keyword evidence="1" id="KW-0175">Coiled coil</keyword>
<dbReference type="Pfam" id="PF01145">
    <property type="entry name" value="Band_7"/>
    <property type="match status" value="1"/>
</dbReference>
<dbReference type="PANTHER" id="PTHR43327:SF10">
    <property type="entry name" value="STOMATIN-LIKE PROTEIN 2, MITOCHONDRIAL"/>
    <property type="match status" value="1"/>
</dbReference>
<dbReference type="RefSeq" id="WP_114396958.1">
    <property type="nucleotide sequence ID" value="NZ_QEIM01000023.1"/>
</dbReference>
<feature type="transmembrane region" description="Helical" evidence="3">
    <location>
        <begin position="75"/>
        <end position="96"/>
    </location>
</feature>
<evidence type="ECO:0000256" key="2">
    <source>
        <dbReference type="SAM" id="MobiDB-lite"/>
    </source>
</evidence>
<evidence type="ECO:0000259" key="4">
    <source>
        <dbReference type="SMART" id="SM00244"/>
    </source>
</evidence>
<dbReference type="Gene3D" id="3.30.479.30">
    <property type="entry name" value="Band 7 domain"/>
    <property type="match status" value="1"/>
</dbReference>
<sequence length="481" mass="53552">MANSGANARGSSSIKESLASWGDIARLLRGGDQGQLVPVVIPRDGRGLRWLVLVWIGLWLLGVSLIGAANALAGGLVVGTLVLSLLSLLLAGLWWWRSSIVEIEQGTTGVLTKFGAVVGVLDPGRHYLWHPWARVDFVVDTSTEIPYTAPVQACPTRENVPLKSIEFFLKFRIIDAVAFVRTIGASNFDLVLSNAVQDAIRQRSRQVRTEGAYDLRGSDVADMQDLLNRQLSRYGVRIMGCNIPDVQLPNQYQQHLATRERVAKELVAYEQEWELTRKRRIDTLLMDIERSKKTRDAKIVEVNAALNKARKDVAQMLEEQETEAQRVRYEIETRGRADLVAAQNEAKAQQRLATSYRDNRAVLQYELARRRLDVGARLAENAPQPVVVRTEGGVGDSSALSTLLLAQLLPDLGERRSARPAAARGQAAVEASDVFRHAQGAVAAAAERQQDLQQQYQQEQEEAMRQQFENGEGYGRRSKRR</sequence>
<dbReference type="Proteomes" id="UP000253318">
    <property type="component" value="Unassembled WGS sequence"/>
</dbReference>
<dbReference type="SMART" id="SM00244">
    <property type="entry name" value="PHB"/>
    <property type="match status" value="1"/>
</dbReference>
<evidence type="ECO:0000313" key="6">
    <source>
        <dbReference type="Proteomes" id="UP000253318"/>
    </source>
</evidence>
<protein>
    <submittedName>
        <fullName evidence="5">Peptidase</fullName>
    </submittedName>
</protein>
<keyword evidence="3" id="KW-0812">Transmembrane</keyword>
<keyword evidence="3" id="KW-1133">Transmembrane helix</keyword>
<evidence type="ECO:0000256" key="3">
    <source>
        <dbReference type="SAM" id="Phobius"/>
    </source>
</evidence>
<feature type="transmembrane region" description="Helical" evidence="3">
    <location>
        <begin position="50"/>
        <end position="69"/>
    </location>
</feature>
<feature type="region of interest" description="Disordered" evidence="2">
    <location>
        <begin position="440"/>
        <end position="481"/>
    </location>
</feature>
<feature type="domain" description="Band 7" evidence="4">
    <location>
        <begin position="98"/>
        <end position="260"/>
    </location>
</feature>
<dbReference type="InterPro" id="IPR001107">
    <property type="entry name" value="Band_7"/>
</dbReference>
<dbReference type="SUPFAM" id="SSF117892">
    <property type="entry name" value="Band 7/SPFH domain"/>
    <property type="match status" value="1"/>
</dbReference>
<proteinExistence type="predicted"/>
<organism evidence="5 6">
    <name type="scientific">Marinitenerispora sediminis</name>
    <dbReference type="NCBI Taxonomy" id="1931232"/>
    <lineage>
        <taxon>Bacteria</taxon>
        <taxon>Bacillati</taxon>
        <taxon>Actinomycetota</taxon>
        <taxon>Actinomycetes</taxon>
        <taxon>Streptosporangiales</taxon>
        <taxon>Nocardiopsidaceae</taxon>
        <taxon>Marinitenerispora</taxon>
    </lineage>
</organism>
<gene>
    <name evidence="5" type="ORF">DEF24_02440</name>
</gene>
<name>A0A368TAS4_9ACTN</name>
<keyword evidence="6" id="KW-1185">Reference proteome</keyword>
<reference evidence="5 6" key="1">
    <citation type="submission" date="2018-04" db="EMBL/GenBank/DDBJ databases">
        <title>Novel actinobacteria from marine sediment.</title>
        <authorList>
            <person name="Ng Z.Y."/>
            <person name="Tan G.Y.A."/>
        </authorList>
    </citation>
    <scope>NUCLEOTIDE SEQUENCE [LARGE SCALE GENOMIC DNA]</scope>
    <source>
        <strain evidence="5 6">TPS81</strain>
    </source>
</reference>
<dbReference type="EMBL" id="QEIN01000010">
    <property type="protein sequence ID" value="RCV62122.1"/>
    <property type="molecule type" value="Genomic_DNA"/>
</dbReference>
<keyword evidence="3" id="KW-0472">Membrane</keyword>
<feature type="coiled-coil region" evidence="1">
    <location>
        <begin position="299"/>
        <end position="359"/>
    </location>
</feature>